<dbReference type="InterPro" id="IPR046342">
    <property type="entry name" value="CBS_dom_sf"/>
</dbReference>
<dbReference type="EMBL" id="BDRX01000016">
    <property type="protein sequence ID" value="GBF90312.1"/>
    <property type="molecule type" value="Genomic_DNA"/>
</dbReference>
<dbReference type="InterPro" id="IPR000644">
    <property type="entry name" value="CBS_dom"/>
</dbReference>
<evidence type="ECO:0000259" key="7">
    <source>
        <dbReference type="PROSITE" id="PS50089"/>
    </source>
</evidence>
<dbReference type="Pfam" id="PF00571">
    <property type="entry name" value="CBS"/>
    <property type="match status" value="1"/>
</dbReference>
<evidence type="ECO:0000256" key="6">
    <source>
        <dbReference type="SAM" id="MobiDB-lite"/>
    </source>
</evidence>
<keyword evidence="1" id="KW-0479">Metal-binding</keyword>
<dbReference type="PANTHER" id="PTHR15898">
    <property type="entry name" value="BIFUNCTIONAL APOPTOSIS REGULATOR"/>
    <property type="match status" value="1"/>
</dbReference>
<dbReference type="InterPro" id="IPR013083">
    <property type="entry name" value="Znf_RING/FYVE/PHD"/>
</dbReference>
<feature type="domain" description="RING-type" evidence="7">
    <location>
        <begin position="176"/>
        <end position="224"/>
    </location>
</feature>
<feature type="compositionally biased region" description="Acidic residues" evidence="6">
    <location>
        <begin position="1123"/>
        <end position="1136"/>
    </location>
</feature>
<feature type="compositionally biased region" description="Acidic residues" evidence="6">
    <location>
        <begin position="456"/>
        <end position="467"/>
    </location>
</feature>
<feature type="region of interest" description="Disordered" evidence="6">
    <location>
        <begin position="756"/>
        <end position="823"/>
    </location>
</feature>
<dbReference type="Gene3D" id="3.10.580.10">
    <property type="entry name" value="CBS-domain"/>
    <property type="match status" value="2"/>
</dbReference>
<dbReference type="Gene3D" id="3.30.40.10">
    <property type="entry name" value="Zinc/RING finger domain, C3HC4 (zinc finger)"/>
    <property type="match status" value="2"/>
</dbReference>
<dbReference type="Gene3D" id="3.30.60.90">
    <property type="match status" value="1"/>
</dbReference>
<reference evidence="10 11" key="1">
    <citation type="journal article" date="2018" name="Sci. Rep.">
        <title>Raphidocelis subcapitata (=Pseudokirchneriella subcapitata) provides an insight into genome evolution and environmental adaptations in the Sphaeropleales.</title>
        <authorList>
            <person name="Suzuki S."/>
            <person name="Yamaguchi H."/>
            <person name="Nakajima N."/>
            <person name="Kawachi M."/>
        </authorList>
    </citation>
    <scope>NUCLEOTIDE SEQUENCE [LARGE SCALE GENOMIC DNA]</scope>
    <source>
        <strain evidence="10 11">NIES-35</strain>
    </source>
</reference>
<evidence type="ECO:0000259" key="8">
    <source>
        <dbReference type="PROSITE" id="PS50135"/>
    </source>
</evidence>
<feature type="compositionally biased region" description="Acidic residues" evidence="6">
    <location>
        <begin position="1175"/>
        <end position="1202"/>
    </location>
</feature>
<feature type="compositionally biased region" description="Pro residues" evidence="6">
    <location>
        <begin position="802"/>
        <end position="819"/>
    </location>
</feature>
<gene>
    <name evidence="10" type="ORF">Rsub_02418</name>
</gene>
<dbReference type="GO" id="GO:0061630">
    <property type="term" value="F:ubiquitin protein ligase activity"/>
    <property type="evidence" value="ECO:0007669"/>
    <property type="project" value="TreeGrafter"/>
</dbReference>
<evidence type="ECO:0000256" key="4">
    <source>
        <dbReference type="PROSITE-ProRule" id="PRU00228"/>
    </source>
</evidence>
<dbReference type="FunFam" id="3.30.40.10:FF:000489">
    <property type="entry name" value="E3 ubiquitin-protein ligase PRT1"/>
    <property type="match status" value="1"/>
</dbReference>
<dbReference type="PROSITE" id="PS51371">
    <property type="entry name" value="CBS"/>
    <property type="match status" value="2"/>
</dbReference>
<feature type="compositionally biased region" description="Gly residues" evidence="6">
    <location>
        <begin position="1141"/>
        <end position="1152"/>
    </location>
</feature>
<feature type="domain" description="ZZ-type" evidence="8">
    <location>
        <begin position="337"/>
        <end position="402"/>
    </location>
</feature>
<dbReference type="SMART" id="SM00116">
    <property type="entry name" value="CBS"/>
    <property type="match status" value="3"/>
</dbReference>
<dbReference type="GO" id="GO:0043161">
    <property type="term" value="P:proteasome-mediated ubiquitin-dependent protein catabolic process"/>
    <property type="evidence" value="ECO:0007669"/>
    <property type="project" value="TreeGrafter"/>
</dbReference>
<keyword evidence="2 4" id="KW-0863">Zinc-finger</keyword>
<keyword evidence="11" id="KW-1185">Reference proteome</keyword>
<keyword evidence="3" id="KW-0862">Zinc</keyword>
<comment type="caution">
    <text evidence="10">The sequence shown here is derived from an EMBL/GenBank/DDBJ whole genome shotgun (WGS) entry which is preliminary data.</text>
</comment>
<dbReference type="Pfam" id="PF00569">
    <property type="entry name" value="ZZ"/>
    <property type="match status" value="1"/>
</dbReference>
<dbReference type="PANTHER" id="PTHR15898:SF13">
    <property type="entry name" value="BIFUNCTIONAL APOPTOSIS REGULATOR"/>
    <property type="match status" value="1"/>
</dbReference>
<dbReference type="PROSITE" id="PS50135">
    <property type="entry name" value="ZF_ZZ_2"/>
    <property type="match status" value="1"/>
</dbReference>
<evidence type="ECO:0000313" key="11">
    <source>
        <dbReference type="Proteomes" id="UP000247498"/>
    </source>
</evidence>
<feature type="region of interest" description="Disordered" evidence="6">
    <location>
        <begin position="1053"/>
        <end position="1245"/>
    </location>
</feature>
<evidence type="ECO:0000313" key="10">
    <source>
        <dbReference type="EMBL" id="GBF90312.1"/>
    </source>
</evidence>
<feature type="region of interest" description="Disordered" evidence="6">
    <location>
        <begin position="446"/>
        <end position="544"/>
    </location>
</feature>
<dbReference type="STRING" id="307507.A0A2V0NUG1"/>
<proteinExistence type="predicted"/>
<dbReference type="SMART" id="SM00184">
    <property type="entry name" value="RING"/>
    <property type="match status" value="2"/>
</dbReference>
<feature type="region of interest" description="Disordered" evidence="6">
    <location>
        <begin position="256"/>
        <end position="299"/>
    </location>
</feature>
<dbReference type="PROSITE" id="PS00518">
    <property type="entry name" value="ZF_RING_1"/>
    <property type="match status" value="1"/>
</dbReference>
<dbReference type="SUPFAM" id="SSF57850">
    <property type="entry name" value="RING/U-box"/>
    <property type="match status" value="3"/>
</dbReference>
<evidence type="ECO:0000256" key="1">
    <source>
        <dbReference type="ARBA" id="ARBA00022723"/>
    </source>
</evidence>
<name>A0A2V0NUG1_9CHLO</name>
<dbReference type="SUPFAM" id="SSF54631">
    <property type="entry name" value="CBS-domain pair"/>
    <property type="match status" value="2"/>
</dbReference>
<dbReference type="OrthoDB" id="6270329at2759"/>
<feature type="domain" description="CBS" evidence="9">
    <location>
        <begin position="990"/>
        <end position="1053"/>
    </location>
</feature>
<dbReference type="InterPro" id="IPR017907">
    <property type="entry name" value="Znf_RING_CS"/>
</dbReference>
<protein>
    <submittedName>
        <fullName evidence="10">Uncharacterized protein</fullName>
    </submittedName>
</protein>
<accession>A0A2V0NUG1</accession>
<feature type="compositionally biased region" description="Gly residues" evidence="6">
    <location>
        <begin position="482"/>
        <end position="498"/>
    </location>
</feature>
<dbReference type="GO" id="GO:0008270">
    <property type="term" value="F:zinc ion binding"/>
    <property type="evidence" value="ECO:0007669"/>
    <property type="project" value="UniProtKB-KW"/>
</dbReference>
<dbReference type="PROSITE" id="PS50089">
    <property type="entry name" value="ZF_RING_2"/>
    <property type="match status" value="2"/>
</dbReference>
<sequence>MEPPEEVSPLPTMAAEQPGPPVADEADWRCAICLELLYKPCVNTCGHVACFWCFHQSMNPFQPSQCPLCRARFAHLPRVCPQLHALLGAAFPLDYAQRASETAESEAERGAESEAVPVEPRLAQSAAATVEARRRGAAAAAAAAAAAGVLAAVDAVPAGSAAGAEGCGPVPVVFECNACHQLLLEPCVLTCGHAVCRGCAARARGSHERQQGQGQRARGCCPACGEAQQSQPPGVCMQFDKLLRAWLPEATAAREAEAALSAPEEPAEAGAEGAAAAQAPLQPRQEGPQGAAAAAPGGAPQLPATAAALLASNRPLHEIWPDLERELLAVADERYCWHGVGCDRCGLYPIEGRRYRCTDCPEAIGFDLCGACYDRGDGDGDGRFNQRHTRQHRMEKVVPEAGWADIHEPRNLTPLVNFLQMVHPELTAERVLELLWMQLGAPERAAAEAEAGAGAEGDEGPAPEEEAGAGGEGPQPEPRGRGQAGDAGGGAAGQGGPAAGAPGPGGPEDLAGCRMSPRDRSLPCPGRARGSRYTRQGYKSDRDTLERIPSELRIDDAGGGAGFAAVRALLASTTLGQYLAAKPPSTVLTLTTAQTAGQALRALAAASVLSAPLFDAGSGDFVGFLDLNDILRAFLGLINVRELTDENRAFRLRTAGLQLEHTPLSKVVTGLDGALVFKAAVSSSLLDVIRFGFLLEGSAAGSYGDGPQVVHRVGVFDVDLSTTTTTTDDDEEDEEARAAALAAALAAAPATGAAAADAGAGGAGEAMEEDGVPADEPAGGESSGGSGGAESHHRPRGSGARMPPPHAPHAPPPPPPPASRPRHEGMQGIRILHVVSQSDVIDFLARRADELGGLAALSLAQLGLAAKPVVCVPGEMTAINAFATLAANRVSSVGVVSHDGGAGAGTLSAGLSSADLRGLLPHQFASLALPVMAFLGAKASSGWPHGAARAPGASAPAGAGGAAAAAGGGGGGAAAGGAANEWGLKGSEALAPVHLVSCGPDAPLAAALALLSSARAHRLYVTDDHRRPAAVVTLTDLLRALIGWRPPRRAAAEEEADAGPCYSIGAPEPPAGEAPAGAGGEEDAEGLLPPQLGLGPGPAGGSGGGYCPATAPRGARRRRRSEEGEEEEGGDDDDGDAAGSSGEGDGGSGGGLLLEVPSAVCLPLLGGGEAGGKEEVEEEEEECMEEDEGEEGEEEEEGEDDVALGGEEGASRRGGGERARLREKLGRARPRGSGARVTPPAALCY</sequence>
<evidence type="ECO:0000256" key="3">
    <source>
        <dbReference type="ARBA" id="ARBA00022833"/>
    </source>
</evidence>
<organism evidence="10 11">
    <name type="scientific">Raphidocelis subcapitata</name>
    <dbReference type="NCBI Taxonomy" id="307507"/>
    <lineage>
        <taxon>Eukaryota</taxon>
        <taxon>Viridiplantae</taxon>
        <taxon>Chlorophyta</taxon>
        <taxon>core chlorophytes</taxon>
        <taxon>Chlorophyceae</taxon>
        <taxon>CS clade</taxon>
        <taxon>Sphaeropleales</taxon>
        <taxon>Selenastraceae</taxon>
        <taxon>Raphidocelis</taxon>
    </lineage>
</organism>
<feature type="compositionally biased region" description="Low complexity" evidence="6">
    <location>
        <begin position="258"/>
        <end position="299"/>
    </location>
</feature>
<keyword evidence="5" id="KW-0129">CBS domain</keyword>
<dbReference type="InterPro" id="IPR000433">
    <property type="entry name" value="Znf_ZZ"/>
</dbReference>
<evidence type="ECO:0000256" key="5">
    <source>
        <dbReference type="PROSITE-ProRule" id="PRU00703"/>
    </source>
</evidence>
<dbReference type="Proteomes" id="UP000247498">
    <property type="component" value="Unassembled WGS sequence"/>
</dbReference>
<feature type="compositionally biased region" description="Basic and acidic residues" evidence="6">
    <location>
        <begin position="1209"/>
        <end position="1226"/>
    </location>
</feature>
<feature type="compositionally biased region" description="Gly residues" evidence="6">
    <location>
        <begin position="1094"/>
        <end position="1106"/>
    </location>
</feature>
<feature type="domain" description="RING-type" evidence="7">
    <location>
        <begin position="30"/>
        <end position="70"/>
    </location>
</feature>
<dbReference type="AlphaFoldDB" id="A0A2V0NUG1"/>
<dbReference type="InterPro" id="IPR043145">
    <property type="entry name" value="Znf_ZZ_sf"/>
</dbReference>
<dbReference type="InterPro" id="IPR001841">
    <property type="entry name" value="Znf_RING"/>
</dbReference>
<evidence type="ECO:0000256" key="2">
    <source>
        <dbReference type="ARBA" id="ARBA00022771"/>
    </source>
</evidence>
<feature type="domain" description="CBS" evidence="9">
    <location>
        <begin position="581"/>
        <end position="646"/>
    </location>
</feature>
<dbReference type="InParanoid" id="A0A2V0NUG1"/>
<evidence type="ECO:0000259" key="9">
    <source>
        <dbReference type="PROSITE" id="PS51371"/>
    </source>
</evidence>